<name>A0A5P1X2A4_9LACO</name>
<dbReference type="InterPro" id="IPR036397">
    <property type="entry name" value="RNaseH_sf"/>
</dbReference>
<dbReference type="Proteomes" id="UP000325295">
    <property type="component" value="Chromosome"/>
</dbReference>
<dbReference type="Gene3D" id="3.30.420.10">
    <property type="entry name" value="Ribonuclease H-like superfamily/Ribonuclease H"/>
    <property type="match status" value="1"/>
</dbReference>
<dbReference type="SUPFAM" id="SSF53098">
    <property type="entry name" value="Ribonuclease H-like"/>
    <property type="match status" value="1"/>
</dbReference>
<keyword evidence="3" id="KW-1185">Reference proteome</keyword>
<dbReference type="InterPro" id="IPR053392">
    <property type="entry name" value="Transposase_IS30-like"/>
</dbReference>
<dbReference type="KEGG" id="lnn:F0161_08935"/>
<proteinExistence type="predicted"/>
<dbReference type="GO" id="GO:0015074">
    <property type="term" value="P:DNA integration"/>
    <property type="evidence" value="ECO:0007669"/>
    <property type="project" value="InterPro"/>
</dbReference>
<dbReference type="InterPro" id="IPR001584">
    <property type="entry name" value="Integrase_cat-core"/>
</dbReference>
<evidence type="ECO:0000313" key="3">
    <source>
        <dbReference type="Proteomes" id="UP000325295"/>
    </source>
</evidence>
<dbReference type="GO" id="GO:0005829">
    <property type="term" value="C:cytosol"/>
    <property type="evidence" value="ECO:0007669"/>
    <property type="project" value="TreeGrafter"/>
</dbReference>
<dbReference type="PANTHER" id="PTHR10948">
    <property type="entry name" value="TRANSPOSASE"/>
    <property type="match status" value="1"/>
</dbReference>
<dbReference type="NCBIfam" id="NF033563">
    <property type="entry name" value="transpos_IS30"/>
    <property type="match status" value="1"/>
</dbReference>
<gene>
    <name evidence="2" type="ORF">F0161_08935</name>
</gene>
<dbReference type="GO" id="GO:0032196">
    <property type="term" value="P:transposition"/>
    <property type="evidence" value="ECO:0007669"/>
    <property type="project" value="TreeGrafter"/>
</dbReference>
<accession>A0A5P1X2A4</accession>
<dbReference type="EMBL" id="CP043939">
    <property type="protein sequence ID" value="QER67956.1"/>
    <property type="molecule type" value="Genomic_DNA"/>
</dbReference>
<dbReference type="GO" id="GO:0003676">
    <property type="term" value="F:nucleic acid binding"/>
    <property type="evidence" value="ECO:0007669"/>
    <property type="project" value="InterPro"/>
</dbReference>
<dbReference type="RefSeq" id="WP_150204356.1">
    <property type="nucleotide sequence ID" value="NZ_CP043939.1"/>
</dbReference>
<dbReference type="AlphaFoldDB" id="A0A5P1X2A4"/>
<sequence>MTYTHLTIDELTTIYSFWKLNKKAYRVAPALHRSAETVYRIYRFLDAGGTLIDYQQHYRRHKQHCGRKPIQLSPDELVYIQAKDLPMHGQRHPNGYVERRGKAGQLGRDLKTRYQDYPNFKREFGHLEGDTVQGKNHQGAVTTLVERQTKVAIVLNSHTKSSQNVNRSLAAWLTKLPRHLFKSITFDNGKEFAGWRTIANQFDLNIYFAAVGAPNQRGLNENTNNLLRKDGLHHDLIMDQLSDEFVQAVASRRNHIPRKSLNYQTPLEAFVNQITDEQLKFLT</sequence>
<dbReference type="PROSITE" id="PS50994">
    <property type="entry name" value="INTEGRASE"/>
    <property type="match status" value="1"/>
</dbReference>
<organism evidence="2 3">
    <name type="scientific">Paucilactobacillus nenjiangensis</name>
    <dbReference type="NCBI Taxonomy" id="1296540"/>
    <lineage>
        <taxon>Bacteria</taxon>
        <taxon>Bacillati</taxon>
        <taxon>Bacillota</taxon>
        <taxon>Bacilli</taxon>
        <taxon>Lactobacillales</taxon>
        <taxon>Lactobacillaceae</taxon>
        <taxon>Paucilactobacillus</taxon>
    </lineage>
</organism>
<evidence type="ECO:0000313" key="2">
    <source>
        <dbReference type="EMBL" id="QER67956.1"/>
    </source>
</evidence>
<protein>
    <submittedName>
        <fullName evidence="2">IS30 family transposase</fullName>
    </submittedName>
</protein>
<evidence type="ECO:0000259" key="1">
    <source>
        <dbReference type="PROSITE" id="PS50994"/>
    </source>
</evidence>
<feature type="domain" description="Integrase catalytic" evidence="1">
    <location>
        <begin position="114"/>
        <end position="274"/>
    </location>
</feature>
<dbReference type="GO" id="GO:0004803">
    <property type="term" value="F:transposase activity"/>
    <property type="evidence" value="ECO:0007669"/>
    <property type="project" value="TreeGrafter"/>
</dbReference>
<dbReference type="OrthoDB" id="9781678at2"/>
<dbReference type="PANTHER" id="PTHR10948:SF23">
    <property type="entry name" value="TRANSPOSASE INSI FOR INSERTION SEQUENCE ELEMENT IS30A-RELATED"/>
    <property type="match status" value="1"/>
</dbReference>
<reference evidence="2 3" key="1">
    <citation type="submission" date="2019-09" db="EMBL/GenBank/DDBJ databases">
        <title>Complete Genome Sequence of Lactobacillus nenjiangensis SH-Y15, isolated from sauerkraut.</title>
        <authorList>
            <person name="Yang H."/>
        </authorList>
    </citation>
    <scope>NUCLEOTIDE SEQUENCE [LARGE SCALE GENOMIC DNA]</scope>
    <source>
        <strain evidence="2 3">SH-Y15</strain>
    </source>
</reference>
<dbReference type="InterPro" id="IPR012337">
    <property type="entry name" value="RNaseH-like_sf"/>
</dbReference>
<dbReference type="InterPro" id="IPR051917">
    <property type="entry name" value="Transposase-Integrase"/>
</dbReference>